<organism evidence="1 2">
    <name type="scientific">Petralouisia muris</name>
    <dbReference type="NCBI Taxonomy" id="3032872"/>
    <lineage>
        <taxon>Bacteria</taxon>
        <taxon>Bacillati</taxon>
        <taxon>Bacillota</taxon>
        <taxon>Clostridia</taxon>
        <taxon>Lachnospirales</taxon>
        <taxon>Lachnospiraceae</taxon>
        <taxon>Petralouisia</taxon>
    </lineage>
</organism>
<comment type="caution">
    <text evidence="1">The sequence shown here is derived from an EMBL/GenBank/DDBJ whole genome shotgun (WGS) entry which is preliminary data.</text>
</comment>
<accession>A0AC61RM50</accession>
<name>A0AC61RM50_9FIRM</name>
<protein>
    <submittedName>
        <fullName evidence="1">Uncharacterized protein</fullName>
    </submittedName>
</protein>
<dbReference type="EMBL" id="SRYA01000149">
    <property type="protein sequence ID" value="TGY86599.1"/>
    <property type="molecule type" value="Genomic_DNA"/>
</dbReference>
<keyword evidence="2" id="KW-1185">Reference proteome</keyword>
<dbReference type="Proteomes" id="UP000304953">
    <property type="component" value="Unassembled WGS sequence"/>
</dbReference>
<feature type="non-terminal residue" evidence="1">
    <location>
        <position position="175"/>
    </location>
</feature>
<proteinExistence type="predicted"/>
<gene>
    <name evidence="1" type="ORF">E5329_28135</name>
</gene>
<reference evidence="1" key="1">
    <citation type="submission" date="2019-04" db="EMBL/GenBank/DDBJ databases">
        <title>Microbes associate with the intestines of laboratory mice.</title>
        <authorList>
            <person name="Navarre W."/>
            <person name="Wong E."/>
            <person name="Huang K."/>
            <person name="Tropini C."/>
            <person name="Ng K."/>
            <person name="Yu B."/>
        </authorList>
    </citation>
    <scope>NUCLEOTIDE SEQUENCE</scope>
    <source>
        <strain evidence="1">NM01_1-7b</strain>
    </source>
</reference>
<evidence type="ECO:0000313" key="1">
    <source>
        <dbReference type="EMBL" id="TGY86599.1"/>
    </source>
</evidence>
<sequence>MNDMDKLLEQAFEEMIKEGYDKRPKDLPRHQFSFEFRRKMKQVFQKFETQEKNGATKSDDSLLELYRPIRSKRRWIAVALLILMLVGGSVIAAEPIIQWLNGFRIEQRSDHVRIQNEQVQENEGEDRGDFRKYRLMEVPEGYEVESEKFEEGFQRYSIRNLPTFFYAKWQNLPIV</sequence>
<evidence type="ECO:0000313" key="2">
    <source>
        <dbReference type="Proteomes" id="UP000304953"/>
    </source>
</evidence>